<comment type="caution">
    <text evidence="7">The sequence shown here is derived from an EMBL/GenBank/DDBJ whole genome shotgun (WGS) entry which is preliminary data.</text>
</comment>
<feature type="domain" description="ATP-dependent helicase C-terminal" evidence="5">
    <location>
        <begin position="48"/>
        <end position="178"/>
    </location>
</feature>
<evidence type="ECO:0008006" key="9">
    <source>
        <dbReference type="Google" id="ProtNLM"/>
    </source>
</evidence>
<comment type="similarity">
    <text evidence="1">Belongs to the archaeal RpoM/eukaryotic RPA12/RPB9/RPC11 RNA polymerase family.</text>
</comment>
<dbReference type="InterPro" id="IPR019761">
    <property type="entry name" value="DNA-dir_RNA_pol-M_15_CS"/>
</dbReference>
<dbReference type="GO" id="GO:0046872">
    <property type="term" value="F:metal ion binding"/>
    <property type="evidence" value="ECO:0007669"/>
    <property type="project" value="UniProtKB-KW"/>
</dbReference>
<dbReference type="InterPro" id="IPR001529">
    <property type="entry name" value="Zn_ribbon_RPB9"/>
</dbReference>
<dbReference type="Proteomes" id="UP000541444">
    <property type="component" value="Unassembled WGS sequence"/>
</dbReference>
<proteinExistence type="inferred from homology"/>
<dbReference type="SMART" id="SM00661">
    <property type="entry name" value="RPOL9"/>
    <property type="match status" value="1"/>
</dbReference>
<sequence>MQYNGLRPPSFCGILVMEFCPTCGNMLRYMEPDMSRRARFECFICPYFYELESHVSTKTPDNILAKIKKRKHLKQKDADVIFSGEEAMQLAPKTDGVARGKVAEGIDFDGHYGRLVIMFGVSFQYTLSKILLARLECLQQMLQIKEGDFQTFGAFTHAAQYVRSKANYGMTIFIDKKKQPVQLATTARPPLSSCRSDLRMNPCQLFTCAAIPTADTSGGKTKYCGSFVRFIYWAFFSIPKMKPFGSFDSLFAWSLGFI</sequence>
<dbReference type="GO" id="GO:0006366">
    <property type="term" value="P:transcription by RNA polymerase II"/>
    <property type="evidence" value="ECO:0007669"/>
    <property type="project" value="TreeGrafter"/>
</dbReference>
<evidence type="ECO:0000259" key="5">
    <source>
        <dbReference type="SMART" id="SM00491"/>
    </source>
</evidence>
<dbReference type="GO" id="GO:0003684">
    <property type="term" value="F:damaged DNA binding"/>
    <property type="evidence" value="ECO:0007669"/>
    <property type="project" value="TreeGrafter"/>
</dbReference>
<organism evidence="7 8">
    <name type="scientific">Kingdonia uniflora</name>
    <dbReference type="NCBI Taxonomy" id="39325"/>
    <lineage>
        <taxon>Eukaryota</taxon>
        <taxon>Viridiplantae</taxon>
        <taxon>Streptophyta</taxon>
        <taxon>Embryophyta</taxon>
        <taxon>Tracheophyta</taxon>
        <taxon>Spermatophyta</taxon>
        <taxon>Magnoliopsida</taxon>
        <taxon>Ranunculales</taxon>
        <taxon>Circaeasteraceae</taxon>
        <taxon>Kingdonia</taxon>
    </lineage>
</organism>
<dbReference type="InterPro" id="IPR027417">
    <property type="entry name" value="P-loop_NTPase"/>
</dbReference>
<evidence type="ECO:0000259" key="6">
    <source>
        <dbReference type="SMART" id="SM00661"/>
    </source>
</evidence>
<keyword evidence="2" id="KW-0479">Metal-binding</keyword>
<evidence type="ECO:0000313" key="8">
    <source>
        <dbReference type="Proteomes" id="UP000541444"/>
    </source>
</evidence>
<evidence type="ECO:0000313" key="7">
    <source>
        <dbReference type="EMBL" id="KAF6148731.1"/>
    </source>
</evidence>
<dbReference type="OrthoDB" id="272481at2759"/>
<keyword evidence="3" id="KW-0862">Zinc</keyword>
<dbReference type="InterPro" id="IPR045028">
    <property type="entry name" value="DinG/Rad3-like"/>
</dbReference>
<dbReference type="Gene3D" id="3.40.50.300">
    <property type="entry name" value="P-loop containing nucleotide triphosphate hydrolases"/>
    <property type="match status" value="1"/>
</dbReference>
<accession>A0A7J7M1I7</accession>
<keyword evidence="8" id="KW-1185">Reference proteome</keyword>
<dbReference type="PROSITE" id="PS01030">
    <property type="entry name" value="RNA_POL_M_15KD"/>
    <property type="match status" value="1"/>
</dbReference>
<gene>
    <name evidence="7" type="ORF">GIB67_019339</name>
</gene>
<dbReference type="GO" id="GO:0005524">
    <property type="term" value="F:ATP binding"/>
    <property type="evidence" value="ECO:0007669"/>
    <property type="project" value="InterPro"/>
</dbReference>
<dbReference type="GO" id="GO:0003678">
    <property type="term" value="F:DNA helicase activity"/>
    <property type="evidence" value="ECO:0007669"/>
    <property type="project" value="TreeGrafter"/>
</dbReference>
<keyword evidence="4" id="KW-0804">Transcription</keyword>
<dbReference type="GO" id="GO:0016818">
    <property type="term" value="F:hydrolase activity, acting on acid anhydrides, in phosphorus-containing anhydrides"/>
    <property type="evidence" value="ECO:0007669"/>
    <property type="project" value="InterPro"/>
</dbReference>
<evidence type="ECO:0000256" key="1">
    <source>
        <dbReference type="ARBA" id="ARBA00008925"/>
    </source>
</evidence>
<dbReference type="InterPro" id="IPR006555">
    <property type="entry name" value="ATP-dep_Helicase_C"/>
</dbReference>
<reference evidence="7 8" key="1">
    <citation type="journal article" date="2020" name="IScience">
        <title>Genome Sequencing of the Endangered Kingdonia uniflora (Circaeasteraceae, Ranunculales) Reveals Potential Mechanisms of Evolutionary Specialization.</title>
        <authorList>
            <person name="Sun Y."/>
            <person name="Deng T."/>
            <person name="Zhang A."/>
            <person name="Moore M.J."/>
            <person name="Landis J.B."/>
            <person name="Lin N."/>
            <person name="Zhang H."/>
            <person name="Zhang X."/>
            <person name="Huang J."/>
            <person name="Zhang X."/>
            <person name="Sun H."/>
            <person name="Wang H."/>
        </authorList>
    </citation>
    <scope>NUCLEOTIDE SEQUENCE [LARGE SCALE GENOMIC DNA]</scope>
    <source>
        <strain evidence="7">TB1705</strain>
        <tissue evidence="7">Leaf</tissue>
    </source>
</reference>
<dbReference type="PANTHER" id="PTHR11472:SF1">
    <property type="entry name" value="GENERAL TRANSCRIPTION AND DNA REPAIR FACTOR IIH HELICASE SUBUNIT XPD"/>
    <property type="match status" value="1"/>
</dbReference>
<dbReference type="EMBL" id="JACGCM010001830">
    <property type="protein sequence ID" value="KAF6148731.1"/>
    <property type="molecule type" value="Genomic_DNA"/>
</dbReference>
<evidence type="ECO:0000256" key="3">
    <source>
        <dbReference type="ARBA" id="ARBA00022833"/>
    </source>
</evidence>
<dbReference type="GO" id="GO:0045951">
    <property type="term" value="P:positive regulation of mitotic recombination"/>
    <property type="evidence" value="ECO:0007669"/>
    <property type="project" value="TreeGrafter"/>
</dbReference>
<name>A0A7J7M1I7_9MAGN</name>
<feature type="domain" description="DNA-directed RNA polymerase II subunit RPB9-like zinc ribbon" evidence="6">
    <location>
        <begin position="18"/>
        <end position="81"/>
    </location>
</feature>
<dbReference type="GO" id="GO:0005634">
    <property type="term" value="C:nucleus"/>
    <property type="evidence" value="ECO:0007669"/>
    <property type="project" value="TreeGrafter"/>
</dbReference>
<dbReference type="Pfam" id="PF02150">
    <property type="entry name" value="Zn_ribbon_RPB9"/>
    <property type="match status" value="1"/>
</dbReference>
<evidence type="ECO:0000256" key="2">
    <source>
        <dbReference type="ARBA" id="ARBA00022723"/>
    </source>
</evidence>
<evidence type="ECO:0000256" key="4">
    <source>
        <dbReference type="ARBA" id="ARBA00023163"/>
    </source>
</evidence>
<dbReference type="Pfam" id="PF13307">
    <property type="entry name" value="Helicase_C_2"/>
    <property type="match status" value="1"/>
</dbReference>
<dbReference type="SMART" id="SM00491">
    <property type="entry name" value="HELICc2"/>
    <property type="match status" value="1"/>
</dbReference>
<dbReference type="AlphaFoldDB" id="A0A7J7M1I7"/>
<dbReference type="PANTHER" id="PTHR11472">
    <property type="entry name" value="DNA REPAIR DEAD HELICASE RAD3/XP-D SUBFAMILY MEMBER"/>
    <property type="match status" value="1"/>
</dbReference>
<protein>
    <recommendedName>
        <fullName evidence="9">DNA-directed RNA polymerase M/15kDa subunit domain-containing protein</fullName>
    </recommendedName>
</protein>